<dbReference type="KEGG" id="orm:HTY61_16610"/>
<feature type="chain" id="PRO_5026654216" evidence="1">
    <location>
        <begin position="23"/>
        <end position="65"/>
    </location>
</feature>
<evidence type="ECO:0000256" key="1">
    <source>
        <dbReference type="SAM" id="SignalP"/>
    </source>
</evidence>
<dbReference type="PROSITE" id="PS51257">
    <property type="entry name" value="PROKAR_LIPOPROTEIN"/>
    <property type="match status" value="1"/>
</dbReference>
<dbReference type="AlphaFoldDB" id="A0A6N1VGQ3"/>
<proteinExistence type="predicted"/>
<organism evidence="2 3">
    <name type="scientific">Oricola thermophila</name>
    <dbReference type="NCBI Taxonomy" id="2742145"/>
    <lineage>
        <taxon>Bacteria</taxon>
        <taxon>Pseudomonadati</taxon>
        <taxon>Pseudomonadota</taxon>
        <taxon>Alphaproteobacteria</taxon>
        <taxon>Hyphomicrobiales</taxon>
        <taxon>Ahrensiaceae</taxon>
        <taxon>Oricola</taxon>
    </lineage>
</organism>
<sequence length="65" mass="6973">MSIKALGLGLATVLFVAGSAVACPMHETVAKNQTPVDLHALKKVQTAEIPVDAWLIKYLDAWQKA</sequence>
<evidence type="ECO:0000313" key="3">
    <source>
        <dbReference type="Proteomes" id="UP000509367"/>
    </source>
</evidence>
<keyword evidence="3" id="KW-1185">Reference proteome</keyword>
<feature type="signal peptide" evidence="1">
    <location>
        <begin position="1"/>
        <end position="22"/>
    </location>
</feature>
<keyword evidence="1" id="KW-0732">Signal</keyword>
<reference evidence="2 3" key="1">
    <citation type="submission" date="2020-06" db="EMBL/GenBank/DDBJ databases">
        <title>Oricola thermophila sp. nov. isolated from a tidal sediments.</title>
        <authorList>
            <person name="Kwon K.K."/>
            <person name="Yang S.-H."/>
            <person name="Park M.-J."/>
        </authorList>
    </citation>
    <scope>NUCLEOTIDE SEQUENCE [LARGE SCALE GENOMIC DNA]</scope>
    <source>
        <strain evidence="2 3">MEBiC13590</strain>
    </source>
</reference>
<dbReference type="Proteomes" id="UP000509367">
    <property type="component" value="Chromosome"/>
</dbReference>
<accession>A0A6N1VGQ3</accession>
<dbReference type="EMBL" id="CP054836">
    <property type="protein sequence ID" value="QKV19958.1"/>
    <property type="molecule type" value="Genomic_DNA"/>
</dbReference>
<gene>
    <name evidence="2" type="ORF">HTY61_16610</name>
</gene>
<evidence type="ECO:0000313" key="2">
    <source>
        <dbReference type="EMBL" id="QKV19958.1"/>
    </source>
</evidence>
<dbReference type="RefSeq" id="WP_175277849.1">
    <property type="nucleotide sequence ID" value="NZ_CP054836.1"/>
</dbReference>
<protein>
    <submittedName>
        <fullName evidence="2">Uncharacterized protein</fullName>
    </submittedName>
</protein>
<name>A0A6N1VGQ3_9HYPH</name>